<keyword evidence="7" id="KW-0418">Kinase</keyword>
<dbReference type="PRINTS" id="PR00344">
    <property type="entry name" value="BCTRLSENSOR"/>
</dbReference>
<keyword evidence="4" id="KW-0597">Phosphoprotein</keyword>
<dbReference type="SUPFAM" id="SSF55874">
    <property type="entry name" value="ATPase domain of HSP90 chaperone/DNA topoisomerase II/histidine kinase"/>
    <property type="match status" value="1"/>
</dbReference>
<gene>
    <name evidence="13" type="ORF">O7A05_06430</name>
</gene>
<dbReference type="InterPro" id="IPR007891">
    <property type="entry name" value="CHASE3"/>
</dbReference>
<keyword evidence="5" id="KW-0808">Transferase</keyword>
<proteinExistence type="predicted"/>
<evidence type="ECO:0000256" key="4">
    <source>
        <dbReference type="ARBA" id="ARBA00022553"/>
    </source>
</evidence>
<dbReference type="Gene3D" id="1.10.287.130">
    <property type="match status" value="1"/>
</dbReference>
<dbReference type="Gene3D" id="3.30.565.10">
    <property type="entry name" value="Histidine kinase-like ATPase, C-terminal domain"/>
    <property type="match status" value="1"/>
</dbReference>
<keyword evidence="10" id="KW-1133">Transmembrane helix</keyword>
<comment type="catalytic activity">
    <reaction evidence="1">
        <text>ATP + protein L-histidine = ADP + protein N-phospho-L-histidine.</text>
        <dbReference type="EC" id="2.7.13.3"/>
    </reaction>
</comment>
<evidence type="ECO:0000256" key="7">
    <source>
        <dbReference type="ARBA" id="ARBA00022777"/>
    </source>
</evidence>
<feature type="domain" description="Histidine kinase" evidence="11">
    <location>
        <begin position="285"/>
        <end position="501"/>
    </location>
</feature>
<keyword evidence="9" id="KW-0902">Two-component regulatory system</keyword>
<comment type="subcellular location">
    <subcellularLocation>
        <location evidence="2">Membrane</location>
    </subcellularLocation>
</comment>
<comment type="caution">
    <text evidence="13">The sequence shown here is derived from an EMBL/GenBank/DDBJ whole genome shotgun (WGS) entry which is preliminary data.</text>
</comment>
<dbReference type="CDD" id="cd19410">
    <property type="entry name" value="HK9-like_sensor"/>
    <property type="match status" value="1"/>
</dbReference>
<dbReference type="RefSeq" id="WP_337092148.1">
    <property type="nucleotide sequence ID" value="NZ_JAPYKO010000003.1"/>
</dbReference>
<dbReference type="Gene3D" id="6.10.340.10">
    <property type="match status" value="1"/>
</dbReference>
<protein>
    <recommendedName>
        <fullName evidence="3">histidine kinase</fullName>
        <ecNumber evidence="3">2.7.13.3</ecNumber>
    </recommendedName>
</protein>
<dbReference type="CDD" id="cd00082">
    <property type="entry name" value="HisKA"/>
    <property type="match status" value="1"/>
</dbReference>
<feature type="transmembrane region" description="Helical" evidence="10">
    <location>
        <begin position="187"/>
        <end position="210"/>
    </location>
</feature>
<dbReference type="Pfam" id="PF00672">
    <property type="entry name" value="HAMP"/>
    <property type="match status" value="1"/>
</dbReference>
<evidence type="ECO:0000256" key="3">
    <source>
        <dbReference type="ARBA" id="ARBA00012438"/>
    </source>
</evidence>
<keyword evidence="14" id="KW-1185">Reference proteome</keyword>
<evidence type="ECO:0000256" key="8">
    <source>
        <dbReference type="ARBA" id="ARBA00022840"/>
    </source>
</evidence>
<evidence type="ECO:0000256" key="9">
    <source>
        <dbReference type="ARBA" id="ARBA00023012"/>
    </source>
</evidence>
<evidence type="ECO:0000256" key="6">
    <source>
        <dbReference type="ARBA" id="ARBA00022741"/>
    </source>
</evidence>
<dbReference type="CDD" id="cd06225">
    <property type="entry name" value="HAMP"/>
    <property type="match status" value="1"/>
</dbReference>
<evidence type="ECO:0000313" key="14">
    <source>
        <dbReference type="Proteomes" id="UP001366503"/>
    </source>
</evidence>
<evidence type="ECO:0000256" key="2">
    <source>
        <dbReference type="ARBA" id="ARBA00004370"/>
    </source>
</evidence>
<dbReference type="PANTHER" id="PTHR43065">
    <property type="entry name" value="SENSOR HISTIDINE KINASE"/>
    <property type="match status" value="1"/>
</dbReference>
<evidence type="ECO:0000259" key="12">
    <source>
        <dbReference type="PROSITE" id="PS50885"/>
    </source>
</evidence>
<keyword evidence="10" id="KW-0472">Membrane</keyword>
<dbReference type="SMART" id="SM00388">
    <property type="entry name" value="HisKA"/>
    <property type="match status" value="1"/>
</dbReference>
<accession>A0ABU8K9F7</accession>
<dbReference type="InterPro" id="IPR005467">
    <property type="entry name" value="His_kinase_dom"/>
</dbReference>
<dbReference type="InterPro" id="IPR004358">
    <property type="entry name" value="Sig_transdc_His_kin-like_C"/>
</dbReference>
<dbReference type="SUPFAM" id="SSF47384">
    <property type="entry name" value="Homodimeric domain of signal transducing histidine kinase"/>
    <property type="match status" value="1"/>
</dbReference>
<feature type="domain" description="HAMP" evidence="12">
    <location>
        <begin position="212"/>
        <end position="265"/>
    </location>
</feature>
<dbReference type="PROSITE" id="PS50109">
    <property type="entry name" value="HIS_KIN"/>
    <property type="match status" value="1"/>
</dbReference>
<dbReference type="PANTHER" id="PTHR43065:SF10">
    <property type="entry name" value="PEROXIDE STRESS-ACTIVATED HISTIDINE KINASE MAK3"/>
    <property type="match status" value="1"/>
</dbReference>
<name>A0ABU8K9F7_9HYPH</name>
<dbReference type="InterPro" id="IPR003661">
    <property type="entry name" value="HisK_dim/P_dom"/>
</dbReference>
<dbReference type="InterPro" id="IPR003594">
    <property type="entry name" value="HATPase_dom"/>
</dbReference>
<dbReference type="Pfam" id="PF02518">
    <property type="entry name" value="HATPase_c"/>
    <property type="match status" value="1"/>
</dbReference>
<dbReference type="InterPro" id="IPR003660">
    <property type="entry name" value="HAMP_dom"/>
</dbReference>
<evidence type="ECO:0000313" key="13">
    <source>
        <dbReference type="EMBL" id="MEI9401816.1"/>
    </source>
</evidence>
<dbReference type="InterPro" id="IPR036097">
    <property type="entry name" value="HisK_dim/P_sf"/>
</dbReference>
<dbReference type="SMART" id="SM00387">
    <property type="entry name" value="HATPase_c"/>
    <property type="match status" value="1"/>
</dbReference>
<dbReference type="EC" id="2.7.13.3" evidence="3"/>
<organism evidence="13 14">
    <name type="scientific">Mesorhizobium argentiipisi</name>
    <dbReference type="NCBI Taxonomy" id="3015175"/>
    <lineage>
        <taxon>Bacteria</taxon>
        <taxon>Pseudomonadati</taxon>
        <taxon>Pseudomonadota</taxon>
        <taxon>Alphaproteobacteria</taxon>
        <taxon>Hyphomicrobiales</taxon>
        <taxon>Phyllobacteriaceae</taxon>
        <taxon>Mesorhizobium</taxon>
    </lineage>
</organism>
<dbReference type="EMBL" id="JAPYKO010000003">
    <property type="protein sequence ID" value="MEI9401816.1"/>
    <property type="molecule type" value="Genomic_DNA"/>
</dbReference>
<dbReference type="Proteomes" id="UP001366503">
    <property type="component" value="Unassembled WGS sequence"/>
</dbReference>
<dbReference type="PROSITE" id="PS50885">
    <property type="entry name" value="HAMP"/>
    <property type="match status" value="1"/>
</dbReference>
<dbReference type="SMART" id="SM00304">
    <property type="entry name" value="HAMP"/>
    <property type="match status" value="1"/>
</dbReference>
<evidence type="ECO:0000259" key="11">
    <source>
        <dbReference type="PROSITE" id="PS50109"/>
    </source>
</evidence>
<dbReference type="SUPFAM" id="SSF158472">
    <property type="entry name" value="HAMP domain-like"/>
    <property type="match status" value="1"/>
</dbReference>
<dbReference type="Pfam" id="PF00512">
    <property type="entry name" value="HisKA"/>
    <property type="match status" value="1"/>
</dbReference>
<evidence type="ECO:0000256" key="5">
    <source>
        <dbReference type="ARBA" id="ARBA00022679"/>
    </source>
</evidence>
<evidence type="ECO:0000256" key="10">
    <source>
        <dbReference type="SAM" id="Phobius"/>
    </source>
</evidence>
<keyword evidence="10" id="KW-0812">Transmembrane</keyword>
<keyword evidence="6" id="KW-0547">Nucleotide-binding</keyword>
<reference evidence="13 14" key="1">
    <citation type="submission" date="2022-12" db="EMBL/GenBank/DDBJ databases">
        <authorList>
            <person name="Muema E."/>
        </authorList>
    </citation>
    <scope>NUCLEOTIDE SEQUENCE [LARGE SCALE GENOMIC DNA]</scope>
    <source>
        <strain evidence="14">1330</strain>
    </source>
</reference>
<sequence length="522" mass="56663">MSALANLPILSKLLAAFVVVLATIFVSSAVVYDRLLVVEEAKNWRIHSTDVVVALSTARHAVLEQESNLRGYILTGDDSFLESSRQSNARYEQLISKLRDLTKDNLSQQSRLNALDDLEKKWRSSIADREIALMPKPEGQEGARAIESSMVGRSLIDLIHAKAEEIEKAELELLAGRDATQRKAFTAAYTMTVLGCAVSLVIAALMAALVTRSIAAPIGRLTAAITTLAKGFTAVEVPRIERSDEVGKMAAAVQVLKDSMIERERLQSELAHANRVVTMGQLTASIAHEVNQPVAAVVTNAQAALRWLGGQQPNLKEAQHALRSIVNEGTRVSEVVQRIRALFMKSPRRSELLHVNSLMLEVVALTRRQVLANDAQLRLELMEGLPPIRGDRVQLQQVMLNLIINAIEAMAGVRDGSRELLIRTCQAEPAAIVVEVCDTGPEMDPQSLERLFDAFYTTKPGGLGMGLSISRTIVERHGGELSAAANEPRGAIFRFSVPAEDSAGSQAVSISAGDARHGTAQL</sequence>
<keyword evidence="8" id="KW-0067">ATP-binding</keyword>
<dbReference type="InterPro" id="IPR036890">
    <property type="entry name" value="HATPase_C_sf"/>
</dbReference>
<evidence type="ECO:0000256" key="1">
    <source>
        <dbReference type="ARBA" id="ARBA00000085"/>
    </source>
</evidence>
<dbReference type="Pfam" id="PF05227">
    <property type="entry name" value="CHASE3"/>
    <property type="match status" value="1"/>
</dbReference>